<keyword evidence="1" id="KW-0472">Membrane</keyword>
<proteinExistence type="predicted"/>
<organism evidence="2 3">
    <name type="scientific">Piloderma croceum (strain F 1598)</name>
    <dbReference type="NCBI Taxonomy" id="765440"/>
    <lineage>
        <taxon>Eukaryota</taxon>
        <taxon>Fungi</taxon>
        <taxon>Dikarya</taxon>
        <taxon>Basidiomycota</taxon>
        <taxon>Agaricomycotina</taxon>
        <taxon>Agaricomycetes</taxon>
        <taxon>Agaricomycetidae</taxon>
        <taxon>Atheliales</taxon>
        <taxon>Atheliaceae</taxon>
        <taxon>Piloderma</taxon>
    </lineage>
</organism>
<dbReference type="Proteomes" id="UP000054166">
    <property type="component" value="Unassembled WGS sequence"/>
</dbReference>
<evidence type="ECO:0000313" key="2">
    <source>
        <dbReference type="EMBL" id="KIM71095.1"/>
    </source>
</evidence>
<dbReference type="Pfam" id="PF14494">
    <property type="entry name" value="DUF4436"/>
    <property type="match status" value="1"/>
</dbReference>
<name>A0A0C3EEP1_PILCF</name>
<dbReference type="STRING" id="765440.A0A0C3EEP1"/>
<feature type="transmembrane region" description="Helical" evidence="1">
    <location>
        <begin position="213"/>
        <end position="236"/>
    </location>
</feature>
<accession>A0A0C3EEP1</accession>
<dbReference type="InterPro" id="IPR027948">
    <property type="entry name" value="DUF4436"/>
</dbReference>
<evidence type="ECO:0000313" key="3">
    <source>
        <dbReference type="Proteomes" id="UP000054166"/>
    </source>
</evidence>
<reference evidence="2 3" key="1">
    <citation type="submission" date="2014-04" db="EMBL/GenBank/DDBJ databases">
        <authorList>
            <consortium name="DOE Joint Genome Institute"/>
            <person name="Kuo A."/>
            <person name="Tarkka M."/>
            <person name="Buscot F."/>
            <person name="Kohler A."/>
            <person name="Nagy L.G."/>
            <person name="Floudas D."/>
            <person name="Copeland A."/>
            <person name="Barry K.W."/>
            <person name="Cichocki N."/>
            <person name="Veneault-Fourrey C."/>
            <person name="LaButti K."/>
            <person name="Lindquist E.A."/>
            <person name="Lipzen A."/>
            <person name="Lundell T."/>
            <person name="Morin E."/>
            <person name="Murat C."/>
            <person name="Sun H."/>
            <person name="Tunlid A."/>
            <person name="Henrissat B."/>
            <person name="Grigoriev I.V."/>
            <person name="Hibbett D.S."/>
            <person name="Martin F."/>
            <person name="Nordberg H.P."/>
            <person name="Cantor M.N."/>
            <person name="Hua S.X."/>
        </authorList>
    </citation>
    <scope>NUCLEOTIDE SEQUENCE [LARGE SCALE GENOMIC DNA]</scope>
    <source>
        <strain evidence="2 3">F 1598</strain>
    </source>
</reference>
<dbReference type="AlphaFoldDB" id="A0A0C3EEP1"/>
<protein>
    <submittedName>
        <fullName evidence="2">Uncharacterized protein</fullName>
    </submittedName>
</protein>
<dbReference type="HOGENOM" id="CLU_054076_0_0_1"/>
<reference evidence="3" key="2">
    <citation type="submission" date="2015-01" db="EMBL/GenBank/DDBJ databases">
        <title>Evolutionary Origins and Diversification of the Mycorrhizal Mutualists.</title>
        <authorList>
            <consortium name="DOE Joint Genome Institute"/>
            <consortium name="Mycorrhizal Genomics Consortium"/>
            <person name="Kohler A."/>
            <person name="Kuo A."/>
            <person name="Nagy L.G."/>
            <person name="Floudas D."/>
            <person name="Copeland A."/>
            <person name="Barry K.W."/>
            <person name="Cichocki N."/>
            <person name="Veneault-Fourrey C."/>
            <person name="LaButti K."/>
            <person name="Lindquist E.A."/>
            <person name="Lipzen A."/>
            <person name="Lundell T."/>
            <person name="Morin E."/>
            <person name="Murat C."/>
            <person name="Riley R."/>
            <person name="Ohm R."/>
            <person name="Sun H."/>
            <person name="Tunlid A."/>
            <person name="Henrissat B."/>
            <person name="Grigoriev I.V."/>
            <person name="Hibbett D.S."/>
            <person name="Martin F."/>
        </authorList>
    </citation>
    <scope>NUCLEOTIDE SEQUENCE [LARGE SCALE GENOMIC DNA]</scope>
    <source>
        <strain evidence="3">F 1598</strain>
    </source>
</reference>
<dbReference type="OrthoDB" id="2923771at2759"/>
<keyword evidence="1" id="KW-1133">Transmembrane helix</keyword>
<gene>
    <name evidence="2" type="ORF">PILCRDRAFT_17387</name>
</gene>
<keyword evidence="1" id="KW-0812">Transmembrane</keyword>
<evidence type="ECO:0000256" key="1">
    <source>
        <dbReference type="SAM" id="Phobius"/>
    </source>
</evidence>
<dbReference type="EMBL" id="KN833497">
    <property type="protein sequence ID" value="KIM71095.1"/>
    <property type="molecule type" value="Genomic_DNA"/>
</dbReference>
<feature type="transmembrane region" description="Helical" evidence="1">
    <location>
        <begin position="273"/>
        <end position="299"/>
    </location>
</feature>
<keyword evidence="3" id="KW-1185">Reference proteome</keyword>
<dbReference type="InParanoid" id="A0A0C3EEP1"/>
<sequence length="329" mass="35623">MGISIGYSERTPDFNPTASKASNYSAVNISRTLSLQSNLVAVDAVLGTMTLDWTVLSDTACSASLSPPCPSVNPNSTVDFFFDANTLVDQSGQIPSDNVPNIPIFRHNATAVYSSTVRNSLAAFRTDLALFSTENGRSSLSTLQRYPFDQYTAQIFLFAQDSQTGVPIGLNIIQAYGVAVGFKTTAERTPYRGYDDVISELIIVSRSSLVQTYVIIIVISVWLITLLFMFTTISIICGYPLEVGVLVVPVATLFAITQLWASMPGAPDGFGAIVDYVGLLPCLALMSISASLTIGALVFAHPDELHLPFCTRIFGRTTKKLVDEERPFN</sequence>
<feature type="transmembrane region" description="Helical" evidence="1">
    <location>
        <begin position="243"/>
        <end position="261"/>
    </location>
</feature>